<dbReference type="GO" id="GO:0006406">
    <property type="term" value="P:mRNA export from nucleus"/>
    <property type="evidence" value="ECO:0007669"/>
    <property type="project" value="TreeGrafter"/>
</dbReference>
<gene>
    <name evidence="3" type="ORF">TRITD_1Bv1G150740</name>
</gene>
<dbReference type="Gramene" id="TRITD1Bv1G150740.4">
    <property type="protein sequence ID" value="TRITD1Bv1G150740.4"/>
    <property type="gene ID" value="TRITD1Bv1G150740"/>
</dbReference>
<dbReference type="GO" id="GO:0005737">
    <property type="term" value="C:cytoplasm"/>
    <property type="evidence" value="ECO:0007669"/>
    <property type="project" value="TreeGrafter"/>
</dbReference>
<feature type="domain" description="SAC3/GANP/THP3 conserved" evidence="2">
    <location>
        <begin position="63"/>
        <end position="103"/>
    </location>
</feature>
<organism evidence="3 4">
    <name type="scientific">Triticum turgidum subsp. durum</name>
    <name type="common">Durum wheat</name>
    <name type="synonym">Triticum durum</name>
    <dbReference type="NCBI Taxonomy" id="4567"/>
    <lineage>
        <taxon>Eukaryota</taxon>
        <taxon>Viridiplantae</taxon>
        <taxon>Streptophyta</taxon>
        <taxon>Embryophyta</taxon>
        <taxon>Tracheophyta</taxon>
        <taxon>Spermatophyta</taxon>
        <taxon>Magnoliopsida</taxon>
        <taxon>Liliopsida</taxon>
        <taxon>Poales</taxon>
        <taxon>Poaceae</taxon>
        <taxon>BOP clade</taxon>
        <taxon>Pooideae</taxon>
        <taxon>Triticodae</taxon>
        <taxon>Triticeae</taxon>
        <taxon>Triticinae</taxon>
        <taxon>Triticum</taxon>
    </lineage>
</organism>
<evidence type="ECO:0000313" key="4">
    <source>
        <dbReference type="Proteomes" id="UP000324705"/>
    </source>
</evidence>
<proteinExistence type="predicted"/>
<dbReference type="PANTHER" id="PTHR12436">
    <property type="entry name" value="80 KDA MCM3-ASSOCIATED PROTEIN"/>
    <property type="match status" value="1"/>
</dbReference>
<dbReference type="Pfam" id="PF03399">
    <property type="entry name" value="SAC3_GANP"/>
    <property type="match status" value="1"/>
</dbReference>
<dbReference type="Proteomes" id="UP000324705">
    <property type="component" value="Chromosome 1B"/>
</dbReference>
<dbReference type="InterPro" id="IPR005062">
    <property type="entry name" value="SAC3/GANP/THP3_conserved"/>
</dbReference>
<dbReference type="GO" id="GO:0070390">
    <property type="term" value="C:transcription export complex 2"/>
    <property type="evidence" value="ECO:0007669"/>
    <property type="project" value="TreeGrafter"/>
</dbReference>
<evidence type="ECO:0000256" key="1">
    <source>
        <dbReference type="SAM" id="MobiDB-lite"/>
    </source>
</evidence>
<dbReference type="PANTHER" id="PTHR12436:SF3">
    <property type="entry name" value="GERMINAL-CENTER ASSOCIATED NUCLEAR PROTEIN"/>
    <property type="match status" value="1"/>
</dbReference>
<dbReference type="InterPro" id="IPR045107">
    <property type="entry name" value="SAC3/GANP/THP3"/>
</dbReference>
<dbReference type="AlphaFoldDB" id="A0A9R0V901"/>
<evidence type="ECO:0000313" key="3">
    <source>
        <dbReference type="EMBL" id="VAH19261.1"/>
    </source>
</evidence>
<dbReference type="EMBL" id="LT934112">
    <property type="protein sequence ID" value="VAH19261.1"/>
    <property type="molecule type" value="Genomic_DNA"/>
</dbReference>
<protein>
    <recommendedName>
        <fullName evidence="2">SAC3/GANP/THP3 conserved domain-containing protein</fullName>
    </recommendedName>
</protein>
<name>A0A9R0V901_TRITD</name>
<keyword evidence="4" id="KW-1185">Reference proteome</keyword>
<sequence length="103" mass="11217">MDRRDGAGNRGRSYARGNARGRGWRGRCEDRGRPSTQPPPSTASAAAVIPSDAPPIVGTCPDMCPATERAQRERLRDLAVFERVCSDPMRTSHSLAVKKVSRP</sequence>
<feature type="compositionally biased region" description="Low complexity" evidence="1">
    <location>
        <begin position="42"/>
        <end position="51"/>
    </location>
</feature>
<reference evidence="3 4" key="1">
    <citation type="submission" date="2017-09" db="EMBL/GenBank/DDBJ databases">
        <authorList>
            <consortium name="International Durum Wheat Genome Sequencing Consortium (IDWGSC)"/>
            <person name="Milanesi L."/>
        </authorList>
    </citation>
    <scope>NUCLEOTIDE SEQUENCE [LARGE SCALE GENOMIC DNA]</scope>
    <source>
        <strain evidence="4">cv. Svevo</strain>
    </source>
</reference>
<feature type="region of interest" description="Disordered" evidence="1">
    <location>
        <begin position="1"/>
        <end position="54"/>
    </location>
</feature>
<accession>A0A9R0V901</accession>
<evidence type="ECO:0000259" key="2">
    <source>
        <dbReference type="Pfam" id="PF03399"/>
    </source>
</evidence>